<protein>
    <submittedName>
        <fullName evidence="3">Uncharacterized protein</fullName>
    </submittedName>
</protein>
<feature type="signal peptide" evidence="2">
    <location>
        <begin position="1"/>
        <end position="18"/>
    </location>
</feature>
<evidence type="ECO:0000256" key="1">
    <source>
        <dbReference type="SAM" id="MobiDB-lite"/>
    </source>
</evidence>
<evidence type="ECO:0000256" key="2">
    <source>
        <dbReference type="SAM" id="SignalP"/>
    </source>
</evidence>
<feature type="compositionally biased region" description="Low complexity" evidence="1">
    <location>
        <begin position="121"/>
        <end position="132"/>
    </location>
</feature>
<comment type="caution">
    <text evidence="3">The sequence shown here is derived from an EMBL/GenBank/DDBJ whole genome shotgun (WGS) entry which is preliminary data.</text>
</comment>
<feature type="region of interest" description="Disordered" evidence="1">
    <location>
        <begin position="26"/>
        <end position="55"/>
    </location>
</feature>
<dbReference type="Gene3D" id="3.40.850.10">
    <property type="entry name" value="Kinesin motor domain"/>
    <property type="match status" value="1"/>
</dbReference>
<feature type="region of interest" description="Disordered" evidence="1">
    <location>
        <begin position="99"/>
        <end position="158"/>
    </location>
</feature>
<dbReference type="AlphaFoldDB" id="A0AA36IG80"/>
<evidence type="ECO:0000313" key="3">
    <source>
        <dbReference type="EMBL" id="CAJ1387022.1"/>
    </source>
</evidence>
<name>A0AA36IG80_9DINO</name>
<sequence length="1269" mass="141823">MMMQRVIALALFLNFAYGLRTDATDKEVKTDPDVEEDEEEEEEHEIPHLDAKKRSALSRLTDKYRDLFPADEELGSQSSLDALDKKYAHLFTDDYGSDAGVEASSGSSSSSSHKVSRTKNSRTTITRTTRTTRTTRKGSRTSISSHPIDARPIPPLPIDYIDEATTEAPAEATTEAPTEAPTTQRNFVGGDVEETEAEADVLQTGINQECFLEETAKKFIPVQEGWLLLTSLGKRLLWEDLGSVLAAFRHHVKDHVGSLGHRVSSDQRFAKTLGEHLTEASNKVNFTEAQLIRAEYGDFKHLGLANYIYRMDAAEAQPLKDLQRDLCHGMRDFMLKVQGVEKGSPFLKDPNFLWHMWQESWGAVRVFVKITTQCIVNVPEGQDRNSFLTSQHQDEWKQCKGLSARTTYPEDQFPSAVMACARPDEEMPGKYGRDRNRVVRYFGCGKNRVETEPPVTDGVTENCLQSDKMEIKDFMYSMCSANSISTKECRLFGPFWGVYSHPADSLYGYESPQEKEQCLAKKEQGASADELCAEPQAKAFQGQFKHAMADYIFGNAPPLTSSRSRAWQESNGEKRRRPVQTGWDPATMAYPLPQNRRLDPPLWEMLREAEQGEGMMMISYGYSGAGKTTTLIGDATAPVGGGRGIDGVLSLYLKENARKIDDVRIQIFEVYGRVSVQDGTMKRNTGSGLWGYNIREKVTNFLGGAEAFMDAHDNLDMDALKAALSTPEFTFSIKETVPPSLAGNVAWHDQLKDVLTTIEDIRVDEQKFAAGGEPIAHIRGTVNNPKSSRGTLVVLTNIVFKPKEGEENGIVAPITTVDLAGSEDPAVMVGGFMQFKLVPGHPLCDPNLGKQPHELMARYLANLSSYEEMVALSYCIQLKDVLVECDRMKPERGCVDVTMSSGKTEFVRPKLDKNVPDKWLHKEHNGETAAWNLLLKFPGLDKKTKKRKTKTATFTYEEIFEALEKGPLATISPRRTETNPFSGKGLEDDYSWAERLWDICIKTKKGQCKKKLGSKMDCTVLGGVLANEYTHDADSTSATEVPRICLSLRDGGWQSGGTLGEKADLWKSTRKFFFESIQSYMKGYADRKGNEEFDRHLRYFTSSIGPVVEEAFFINEALNDMKGYLGIWAKASKMNPPGTLLNFWPPADMKVQGKINQEVDYRPGSPISEQGYKIYDFIRPRGHEESYATALAHGQDGIMLVTMLEWIRRLSVDQGKNTKVLVGTFVRSDIPGADIDCEGARASLQFAQDLSDSVGWNRMLPGVLPFFHS</sequence>
<keyword evidence="2" id="KW-0732">Signal</keyword>
<dbReference type="EMBL" id="CAUJNA010001446">
    <property type="protein sequence ID" value="CAJ1387022.1"/>
    <property type="molecule type" value="Genomic_DNA"/>
</dbReference>
<feature type="region of interest" description="Disordered" evidence="1">
    <location>
        <begin position="562"/>
        <end position="591"/>
    </location>
</feature>
<gene>
    <name evidence="3" type="ORF">EVOR1521_LOCUS13177</name>
</gene>
<accession>A0AA36IG80</accession>
<organism evidence="3 4">
    <name type="scientific">Effrenium voratum</name>
    <dbReference type="NCBI Taxonomy" id="2562239"/>
    <lineage>
        <taxon>Eukaryota</taxon>
        <taxon>Sar</taxon>
        <taxon>Alveolata</taxon>
        <taxon>Dinophyceae</taxon>
        <taxon>Suessiales</taxon>
        <taxon>Symbiodiniaceae</taxon>
        <taxon>Effrenium</taxon>
    </lineage>
</organism>
<dbReference type="InterPro" id="IPR001752">
    <property type="entry name" value="Kinesin_motor_dom"/>
</dbReference>
<proteinExistence type="predicted"/>
<dbReference type="GO" id="GO:0003777">
    <property type="term" value="F:microtubule motor activity"/>
    <property type="evidence" value="ECO:0007669"/>
    <property type="project" value="InterPro"/>
</dbReference>
<dbReference type="Proteomes" id="UP001178507">
    <property type="component" value="Unassembled WGS sequence"/>
</dbReference>
<dbReference type="GO" id="GO:0005524">
    <property type="term" value="F:ATP binding"/>
    <property type="evidence" value="ECO:0007669"/>
    <property type="project" value="InterPro"/>
</dbReference>
<evidence type="ECO:0000313" key="4">
    <source>
        <dbReference type="Proteomes" id="UP001178507"/>
    </source>
</evidence>
<reference evidence="3" key="1">
    <citation type="submission" date="2023-08" db="EMBL/GenBank/DDBJ databases">
        <authorList>
            <person name="Chen Y."/>
            <person name="Shah S."/>
            <person name="Dougan E. K."/>
            <person name="Thang M."/>
            <person name="Chan C."/>
        </authorList>
    </citation>
    <scope>NUCLEOTIDE SEQUENCE</scope>
</reference>
<dbReference type="PRINTS" id="PR00380">
    <property type="entry name" value="KINESINHEAVY"/>
</dbReference>
<dbReference type="SUPFAM" id="SSF52540">
    <property type="entry name" value="P-loop containing nucleoside triphosphate hydrolases"/>
    <property type="match status" value="1"/>
</dbReference>
<feature type="compositionally biased region" description="Acidic residues" evidence="1">
    <location>
        <begin position="33"/>
        <end position="44"/>
    </location>
</feature>
<dbReference type="GO" id="GO:0008017">
    <property type="term" value="F:microtubule binding"/>
    <property type="evidence" value="ECO:0007669"/>
    <property type="project" value="InterPro"/>
</dbReference>
<keyword evidence="4" id="KW-1185">Reference proteome</keyword>
<feature type="chain" id="PRO_5041231531" evidence="2">
    <location>
        <begin position="19"/>
        <end position="1269"/>
    </location>
</feature>
<dbReference type="GO" id="GO:0007018">
    <property type="term" value="P:microtubule-based movement"/>
    <property type="evidence" value="ECO:0007669"/>
    <property type="project" value="InterPro"/>
</dbReference>
<dbReference type="InterPro" id="IPR036961">
    <property type="entry name" value="Kinesin_motor_dom_sf"/>
</dbReference>
<dbReference type="InterPro" id="IPR027417">
    <property type="entry name" value="P-loop_NTPase"/>
</dbReference>